<gene>
    <name evidence="2" type="ORF">SAMN04488128_106236</name>
</gene>
<dbReference type="AlphaFoldDB" id="A0A1T4TT76"/>
<dbReference type="EMBL" id="FUWZ01000006">
    <property type="protein sequence ID" value="SKA43683.1"/>
    <property type="molecule type" value="Genomic_DNA"/>
</dbReference>
<keyword evidence="3" id="KW-1185">Reference proteome</keyword>
<proteinExistence type="predicted"/>
<evidence type="ECO:0000313" key="2">
    <source>
        <dbReference type="EMBL" id="SKA43683.1"/>
    </source>
</evidence>
<accession>A0A1T4TT76</accession>
<organism evidence="2 3">
    <name type="scientific">Chitinophaga eiseniae</name>
    <dbReference type="NCBI Taxonomy" id="634771"/>
    <lineage>
        <taxon>Bacteria</taxon>
        <taxon>Pseudomonadati</taxon>
        <taxon>Bacteroidota</taxon>
        <taxon>Chitinophagia</taxon>
        <taxon>Chitinophagales</taxon>
        <taxon>Chitinophagaceae</taxon>
        <taxon>Chitinophaga</taxon>
    </lineage>
</organism>
<dbReference type="Proteomes" id="UP000190367">
    <property type="component" value="Unassembled WGS sequence"/>
</dbReference>
<reference evidence="3" key="1">
    <citation type="submission" date="2017-02" db="EMBL/GenBank/DDBJ databases">
        <authorList>
            <person name="Varghese N."/>
            <person name="Submissions S."/>
        </authorList>
    </citation>
    <scope>NUCLEOTIDE SEQUENCE [LARGE SCALE GENOMIC DNA]</scope>
    <source>
        <strain evidence="3">DSM 22224</strain>
    </source>
</reference>
<protein>
    <submittedName>
        <fullName evidence="2">Uncharacterized protein</fullName>
    </submittedName>
</protein>
<evidence type="ECO:0000256" key="1">
    <source>
        <dbReference type="SAM" id="MobiDB-lite"/>
    </source>
</evidence>
<feature type="region of interest" description="Disordered" evidence="1">
    <location>
        <begin position="29"/>
        <end position="61"/>
    </location>
</feature>
<sequence>MAWKVTYYGICVSEGSGKLLSRMVQGHGEAAESKRKDMGSFRGGRGDVKKKPPRFQSRDFC</sequence>
<name>A0A1T4TT76_9BACT</name>
<evidence type="ECO:0000313" key="3">
    <source>
        <dbReference type="Proteomes" id="UP000190367"/>
    </source>
</evidence>